<dbReference type="EMBL" id="CVRI01000059">
    <property type="protein sequence ID" value="CRL03783.1"/>
    <property type="molecule type" value="Genomic_DNA"/>
</dbReference>
<reference evidence="1 2" key="1">
    <citation type="submission" date="2015-04" db="EMBL/GenBank/DDBJ databases">
        <authorList>
            <person name="Syromyatnikov M.Y."/>
            <person name="Popov V.N."/>
        </authorList>
    </citation>
    <scope>NUCLEOTIDE SEQUENCE [LARGE SCALE GENOMIC DNA]</scope>
</reference>
<organism evidence="1 2">
    <name type="scientific">Clunio marinus</name>
    <dbReference type="NCBI Taxonomy" id="568069"/>
    <lineage>
        <taxon>Eukaryota</taxon>
        <taxon>Metazoa</taxon>
        <taxon>Ecdysozoa</taxon>
        <taxon>Arthropoda</taxon>
        <taxon>Hexapoda</taxon>
        <taxon>Insecta</taxon>
        <taxon>Pterygota</taxon>
        <taxon>Neoptera</taxon>
        <taxon>Endopterygota</taxon>
        <taxon>Diptera</taxon>
        <taxon>Nematocera</taxon>
        <taxon>Chironomoidea</taxon>
        <taxon>Chironomidae</taxon>
        <taxon>Clunio</taxon>
    </lineage>
</organism>
<keyword evidence="2" id="KW-1185">Reference proteome</keyword>
<gene>
    <name evidence="1" type="ORF">CLUMA_CG016791</name>
</gene>
<accession>A0A1J1IUC0</accession>
<dbReference type="Proteomes" id="UP000183832">
    <property type="component" value="Unassembled WGS sequence"/>
</dbReference>
<evidence type="ECO:0000313" key="1">
    <source>
        <dbReference type="EMBL" id="CRL03783.1"/>
    </source>
</evidence>
<dbReference type="AlphaFoldDB" id="A0A1J1IUC0"/>
<protein>
    <submittedName>
        <fullName evidence="1">CLUMA_CG016791, isoform A</fullName>
    </submittedName>
</protein>
<name>A0A1J1IUC0_9DIPT</name>
<evidence type="ECO:0000313" key="2">
    <source>
        <dbReference type="Proteomes" id="UP000183832"/>
    </source>
</evidence>
<sequence>MFTSSEDRKIRDQVWQCTVNKGERFRIMFLVASNLRDARSLFEKRREMSKHASVQLSLICQHQTSQFLPSFVINT</sequence>
<proteinExistence type="predicted"/>